<evidence type="ECO:0000313" key="3">
    <source>
        <dbReference type="EMBL" id="MFD2416166.1"/>
    </source>
</evidence>
<keyword evidence="4" id="KW-1185">Reference proteome</keyword>
<keyword evidence="2" id="KW-0732">Signal</keyword>
<feature type="signal peptide" evidence="2">
    <location>
        <begin position="1"/>
        <end position="23"/>
    </location>
</feature>
<feature type="chain" id="PRO_5047541848" description="DUF1524 domain-containing protein" evidence="2">
    <location>
        <begin position="24"/>
        <end position="222"/>
    </location>
</feature>
<feature type="region of interest" description="Disordered" evidence="1">
    <location>
        <begin position="41"/>
        <end position="67"/>
    </location>
</feature>
<accession>A0ABW5FTY2</accession>
<sequence length="222" mass="22577">MNRLTIAATAAALLALTTTSACKPPDPGKAAAGTSTAVATAGSLPAGNPNAPMPAPGTCKVGSRDGQPMPDPACTPGAINPDVTQANIDSTICKSGWTKTVRPPTSRTGRMKTESARSYGIGADEKGEYDHLVSLELGGAPDDPRNLWVEPGSIPNAKDAVENKLNDAVCSDLVSLAQAQKAIASNWVTAIDDVGLRVAGGKLCLRADPSKCVTKGGDKTGE</sequence>
<dbReference type="PROSITE" id="PS51257">
    <property type="entry name" value="PROKAR_LIPOPROTEIN"/>
    <property type="match status" value="1"/>
</dbReference>
<reference evidence="4" key="1">
    <citation type="journal article" date="2019" name="Int. J. Syst. Evol. Microbiol.">
        <title>The Global Catalogue of Microorganisms (GCM) 10K type strain sequencing project: providing services to taxonomists for standard genome sequencing and annotation.</title>
        <authorList>
            <consortium name="The Broad Institute Genomics Platform"/>
            <consortium name="The Broad Institute Genome Sequencing Center for Infectious Disease"/>
            <person name="Wu L."/>
            <person name="Ma J."/>
        </authorList>
    </citation>
    <scope>NUCLEOTIDE SEQUENCE [LARGE SCALE GENOMIC DNA]</scope>
    <source>
        <strain evidence="4">CGMCC 4.7645</strain>
    </source>
</reference>
<evidence type="ECO:0000256" key="1">
    <source>
        <dbReference type="SAM" id="MobiDB-lite"/>
    </source>
</evidence>
<gene>
    <name evidence="3" type="ORF">ACFSXZ_07485</name>
</gene>
<organism evidence="3 4">
    <name type="scientific">Amycolatopsis pigmentata</name>
    <dbReference type="NCBI Taxonomy" id="450801"/>
    <lineage>
        <taxon>Bacteria</taxon>
        <taxon>Bacillati</taxon>
        <taxon>Actinomycetota</taxon>
        <taxon>Actinomycetes</taxon>
        <taxon>Pseudonocardiales</taxon>
        <taxon>Pseudonocardiaceae</taxon>
        <taxon>Amycolatopsis</taxon>
    </lineage>
</organism>
<evidence type="ECO:0008006" key="5">
    <source>
        <dbReference type="Google" id="ProtNLM"/>
    </source>
</evidence>
<feature type="compositionally biased region" description="Low complexity" evidence="1">
    <location>
        <begin position="41"/>
        <end position="50"/>
    </location>
</feature>
<proteinExistence type="predicted"/>
<dbReference type="RefSeq" id="WP_378262629.1">
    <property type="nucleotide sequence ID" value="NZ_JBHUKR010000004.1"/>
</dbReference>
<dbReference type="Proteomes" id="UP001597417">
    <property type="component" value="Unassembled WGS sequence"/>
</dbReference>
<feature type="region of interest" description="Disordered" evidence="1">
    <location>
        <begin position="96"/>
        <end position="117"/>
    </location>
</feature>
<name>A0ABW5FTY2_9PSEU</name>
<comment type="caution">
    <text evidence="3">The sequence shown here is derived from an EMBL/GenBank/DDBJ whole genome shotgun (WGS) entry which is preliminary data.</text>
</comment>
<evidence type="ECO:0000313" key="4">
    <source>
        <dbReference type="Proteomes" id="UP001597417"/>
    </source>
</evidence>
<protein>
    <recommendedName>
        <fullName evidence="5">DUF1524 domain-containing protein</fullName>
    </recommendedName>
</protein>
<dbReference type="EMBL" id="JBHUKR010000004">
    <property type="protein sequence ID" value="MFD2416166.1"/>
    <property type="molecule type" value="Genomic_DNA"/>
</dbReference>
<evidence type="ECO:0000256" key="2">
    <source>
        <dbReference type="SAM" id="SignalP"/>
    </source>
</evidence>